<protein>
    <recommendedName>
        <fullName evidence="2">DUF1800 domain-containing protein</fullName>
    </recommendedName>
</protein>
<reference evidence="1" key="1">
    <citation type="submission" date="2018-05" db="EMBL/GenBank/DDBJ databases">
        <authorList>
            <person name="Lanie J.A."/>
            <person name="Ng W.-L."/>
            <person name="Kazmierczak K.M."/>
            <person name="Andrzejewski T.M."/>
            <person name="Davidsen T.M."/>
            <person name="Wayne K.J."/>
            <person name="Tettelin H."/>
            <person name="Glass J.I."/>
            <person name="Rusch D."/>
            <person name="Podicherti R."/>
            <person name="Tsui H.-C.T."/>
            <person name="Winkler M.E."/>
        </authorList>
    </citation>
    <scope>NUCLEOTIDE SEQUENCE</scope>
</reference>
<dbReference type="AlphaFoldDB" id="A0A383EJB4"/>
<feature type="non-terminal residue" evidence="1">
    <location>
        <position position="230"/>
    </location>
</feature>
<dbReference type="InterPro" id="IPR014917">
    <property type="entry name" value="DUF1800"/>
</dbReference>
<evidence type="ECO:0000313" key="1">
    <source>
        <dbReference type="EMBL" id="SVE56168.1"/>
    </source>
</evidence>
<sequence>GEMTNNDLALKAHLLRRAGFGASRFELEQISDKSYEEIVEDLVHPERFEEIDEDYLKRYNPELSYHDGHPIHAGRWIWRMINTKRPLEEKMTLFWHHVFATAHYKGDHTPSTIGQIETFRENGLTNIKQILLDLAKDPHMNYWLDNCENHSDQPNENWGRELLELFSMGVGNYSEDDVKQAARAFTGWTFEQPLPLYPYGHYESKFVFNESDHDNSEKTFLGRKGNFNGE</sequence>
<accession>A0A383EJB4</accession>
<feature type="non-terminal residue" evidence="1">
    <location>
        <position position="1"/>
    </location>
</feature>
<dbReference type="Pfam" id="PF08811">
    <property type="entry name" value="DUF1800"/>
    <property type="match status" value="1"/>
</dbReference>
<organism evidence="1">
    <name type="scientific">marine metagenome</name>
    <dbReference type="NCBI Taxonomy" id="408172"/>
    <lineage>
        <taxon>unclassified sequences</taxon>
        <taxon>metagenomes</taxon>
        <taxon>ecological metagenomes</taxon>
    </lineage>
</organism>
<gene>
    <name evidence="1" type="ORF">METZ01_LOCUS509022</name>
</gene>
<proteinExistence type="predicted"/>
<evidence type="ECO:0008006" key="2">
    <source>
        <dbReference type="Google" id="ProtNLM"/>
    </source>
</evidence>
<dbReference type="EMBL" id="UINC01225910">
    <property type="protein sequence ID" value="SVE56168.1"/>
    <property type="molecule type" value="Genomic_DNA"/>
</dbReference>
<name>A0A383EJB4_9ZZZZ</name>